<protein>
    <submittedName>
        <fullName evidence="2">Uncharacterized protein</fullName>
    </submittedName>
</protein>
<dbReference type="WBParaSite" id="TMUE_2000007781.1">
    <property type="protein sequence ID" value="TMUE_2000007781.1"/>
    <property type="gene ID" value="WBGene00290321"/>
</dbReference>
<name>A0A5S6QKB1_TRIMR</name>
<keyword evidence="1" id="KW-1185">Reference proteome</keyword>
<accession>A0A5S6QKB1</accession>
<reference evidence="2" key="1">
    <citation type="submission" date="2019-12" db="UniProtKB">
        <authorList>
            <consortium name="WormBaseParasite"/>
        </authorList>
    </citation>
    <scope>IDENTIFICATION</scope>
</reference>
<sequence length="70" mass="8289">MVLWSRDDHDDVRCGGKECRKELSANTGMWFQDCEQPVKIMIEKYTTVDSRRVVVFEAKVGFRLRKSFCR</sequence>
<dbReference type="AlphaFoldDB" id="A0A5S6QKB1"/>
<proteinExistence type="predicted"/>
<dbReference type="Proteomes" id="UP000046395">
    <property type="component" value="Unassembled WGS sequence"/>
</dbReference>
<evidence type="ECO:0000313" key="2">
    <source>
        <dbReference type="WBParaSite" id="TMUE_2000007781.1"/>
    </source>
</evidence>
<evidence type="ECO:0000313" key="1">
    <source>
        <dbReference type="Proteomes" id="UP000046395"/>
    </source>
</evidence>
<organism evidence="1 2">
    <name type="scientific">Trichuris muris</name>
    <name type="common">Mouse whipworm</name>
    <dbReference type="NCBI Taxonomy" id="70415"/>
    <lineage>
        <taxon>Eukaryota</taxon>
        <taxon>Metazoa</taxon>
        <taxon>Ecdysozoa</taxon>
        <taxon>Nematoda</taxon>
        <taxon>Enoplea</taxon>
        <taxon>Dorylaimia</taxon>
        <taxon>Trichinellida</taxon>
        <taxon>Trichuridae</taxon>
        <taxon>Trichuris</taxon>
    </lineage>
</organism>